<feature type="domain" description="Ig-like" evidence="16">
    <location>
        <begin position="5"/>
        <end position="121"/>
    </location>
</feature>
<dbReference type="SMR" id="A0A8V0YSV0"/>
<keyword evidence="9" id="KW-0564">Palmitate</keyword>
<evidence type="ECO:0000313" key="18">
    <source>
        <dbReference type="Proteomes" id="UP000000539"/>
    </source>
</evidence>
<feature type="chain" id="PRO_5036475710" description="Ig-like domain-containing protein" evidence="15">
    <location>
        <begin position="23"/>
        <end position="245"/>
    </location>
</feature>
<keyword evidence="10" id="KW-1015">Disulfide bond</keyword>
<accession>A0A8V0YSV0</accession>
<evidence type="ECO:0000256" key="4">
    <source>
        <dbReference type="ARBA" id="ARBA00022729"/>
    </source>
</evidence>
<evidence type="ECO:0000256" key="9">
    <source>
        <dbReference type="ARBA" id="ARBA00023139"/>
    </source>
</evidence>
<keyword evidence="2" id="KW-1003">Cell membrane</keyword>
<gene>
    <name evidence="17" type="primary">LOC121106473</name>
</gene>
<keyword evidence="8" id="KW-0472">Membrane</keyword>
<evidence type="ECO:0000256" key="6">
    <source>
        <dbReference type="ARBA" id="ARBA00022989"/>
    </source>
</evidence>
<evidence type="ECO:0000256" key="12">
    <source>
        <dbReference type="ARBA" id="ARBA00023288"/>
    </source>
</evidence>
<dbReference type="GO" id="GO:0007166">
    <property type="term" value="P:cell surface receptor signaling pathway"/>
    <property type="evidence" value="ECO:0000318"/>
    <property type="project" value="GO_Central"/>
</dbReference>
<dbReference type="Proteomes" id="UP000000539">
    <property type="component" value="Chromosome 4"/>
</dbReference>
<dbReference type="InterPro" id="IPR013783">
    <property type="entry name" value="Ig-like_fold"/>
</dbReference>
<keyword evidence="5" id="KW-0391">Immunity</keyword>
<name>A0A8V0YSV0_CHICK</name>
<evidence type="ECO:0000256" key="10">
    <source>
        <dbReference type="ARBA" id="ARBA00023157"/>
    </source>
</evidence>
<dbReference type="SUPFAM" id="SSF48726">
    <property type="entry name" value="Immunoglobulin"/>
    <property type="match status" value="1"/>
</dbReference>
<evidence type="ECO:0000256" key="14">
    <source>
        <dbReference type="SAM" id="MobiDB-lite"/>
    </source>
</evidence>
<dbReference type="PANTHER" id="PTHR10441:SF2">
    <property type="entry name" value="T-CELL SURFACE GLYCOPROTEIN CD8 ALPHA CHAIN"/>
    <property type="match status" value="1"/>
</dbReference>
<evidence type="ECO:0000256" key="8">
    <source>
        <dbReference type="ARBA" id="ARBA00023136"/>
    </source>
</evidence>
<dbReference type="InterPro" id="IPR007110">
    <property type="entry name" value="Ig-like_dom"/>
</dbReference>
<feature type="signal peptide" evidence="15">
    <location>
        <begin position="1"/>
        <end position="22"/>
    </location>
</feature>
<keyword evidence="18" id="KW-1185">Reference proteome</keyword>
<keyword evidence="11" id="KW-0325">Glycoprotein</keyword>
<evidence type="ECO:0000256" key="13">
    <source>
        <dbReference type="ARBA" id="ARBA00023319"/>
    </source>
</evidence>
<keyword evidence="13" id="KW-0393">Immunoglobulin domain</keyword>
<keyword evidence="12" id="KW-0449">Lipoprotein</keyword>
<dbReference type="Gene3D" id="2.60.40.10">
    <property type="entry name" value="Immunoglobulins"/>
    <property type="match status" value="1"/>
</dbReference>
<evidence type="ECO:0000313" key="17">
    <source>
        <dbReference type="Ensembl" id="ENSGALP00010024115.1"/>
    </source>
</evidence>
<dbReference type="GeneID" id="121106473"/>
<dbReference type="PROSITE" id="PS50835">
    <property type="entry name" value="IG_LIKE"/>
    <property type="match status" value="1"/>
</dbReference>
<evidence type="ECO:0000259" key="16">
    <source>
        <dbReference type="PROSITE" id="PS50835"/>
    </source>
</evidence>
<evidence type="ECO:0000256" key="15">
    <source>
        <dbReference type="SAM" id="SignalP"/>
    </source>
</evidence>
<dbReference type="GeneTree" id="ENSGT00940000156588"/>
<evidence type="ECO:0000256" key="7">
    <source>
        <dbReference type="ARBA" id="ARBA00023130"/>
    </source>
</evidence>
<keyword evidence="4 15" id="KW-0732">Signal</keyword>
<feature type="region of interest" description="Disordered" evidence="14">
    <location>
        <begin position="150"/>
        <end position="172"/>
    </location>
</feature>
<evidence type="ECO:0000256" key="3">
    <source>
        <dbReference type="ARBA" id="ARBA00022692"/>
    </source>
</evidence>
<dbReference type="PANTHER" id="PTHR10441">
    <property type="entry name" value="CD8 ALPHA CHAIN"/>
    <property type="match status" value="1"/>
</dbReference>
<keyword evidence="3" id="KW-0812">Transmembrane</keyword>
<comment type="subcellular location">
    <subcellularLocation>
        <location evidence="1">Cell membrane</location>
        <topology evidence="1">Single-pass type I membrane protein</topology>
    </subcellularLocation>
</comment>
<sequence length="245" mass="27171">MPGSPTLLLLLSLGLCCTDAQGQTDAVADRFLNRNMKHPQEGQQLELECPPYDRDKPIFWIRLDKFGNIHFLVSSTPVSVQGMAFYGSKGTSSQFDTWWRGNTNLLVVKNFTTQDEGTYFCISYTNQVLHFSSGQPTFFPVTTKAAPTTLATTTPSSQVTKKDNSQQSPDAGTNSKNTLHFCYDVVMRVNLAGACLLLLTAITITITHCQSWINISQSILHSQTITENLETSFHQTVLPLPSRNT</sequence>
<dbReference type="FunFam" id="2.60.40.10:FF:001514">
    <property type="entry name" value="CD8 alpha chain"/>
    <property type="match status" value="1"/>
</dbReference>
<reference evidence="17" key="2">
    <citation type="submission" date="2025-08" db="UniProtKB">
        <authorList>
            <consortium name="Ensembl"/>
        </authorList>
    </citation>
    <scope>IDENTIFICATION</scope>
    <source>
        <strain evidence="17">broiler</strain>
    </source>
</reference>
<dbReference type="GO" id="GO:0009897">
    <property type="term" value="C:external side of plasma membrane"/>
    <property type="evidence" value="ECO:0000318"/>
    <property type="project" value="GO_Central"/>
</dbReference>
<dbReference type="Ensembl" id="ENSGALT00010041197.1">
    <property type="protein sequence ID" value="ENSGALP00010024115.1"/>
    <property type="gene ID" value="ENSGALG00010017062.1"/>
</dbReference>
<proteinExistence type="predicted"/>
<reference evidence="17" key="1">
    <citation type="submission" date="2020-11" db="EMBL/GenBank/DDBJ databases">
        <title>Gallus gallus (Chicken) genome, bGalGal1, GRCg7b, maternal haplotype autosomes + Z &amp; W.</title>
        <authorList>
            <person name="Warren W."/>
            <person name="Formenti G."/>
            <person name="Fedrigo O."/>
            <person name="Haase B."/>
            <person name="Mountcastle J."/>
            <person name="Balacco J."/>
            <person name="Tracey A."/>
            <person name="Schneider V."/>
            <person name="Okimoto R."/>
            <person name="Cheng H."/>
            <person name="Hawken R."/>
            <person name="Howe K."/>
            <person name="Jarvis E.D."/>
        </authorList>
    </citation>
    <scope>NUCLEOTIDE SEQUENCE [LARGE SCALE GENOMIC DNA]</scope>
    <source>
        <strain evidence="17">Broiler</strain>
    </source>
</reference>
<organism evidence="17 18">
    <name type="scientific">Gallus gallus</name>
    <name type="common">Chicken</name>
    <dbReference type="NCBI Taxonomy" id="9031"/>
    <lineage>
        <taxon>Eukaryota</taxon>
        <taxon>Metazoa</taxon>
        <taxon>Chordata</taxon>
        <taxon>Craniata</taxon>
        <taxon>Vertebrata</taxon>
        <taxon>Euteleostomi</taxon>
        <taxon>Archelosauria</taxon>
        <taxon>Archosauria</taxon>
        <taxon>Dinosauria</taxon>
        <taxon>Saurischia</taxon>
        <taxon>Theropoda</taxon>
        <taxon>Coelurosauria</taxon>
        <taxon>Aves</taxon>
        <taxon>Neognathae</taxon>
        <taxon>Galloanserae</taxon>
        <taxon>Galliformes</taxon>
        <taxon>Phasianidae</taxon>
        <taxon>Phasianinae</taxon>
        <taxon>Gallus</taxon>
    </lineage>
</organism>
<dbReference type="InterPro" id="IPR036179">
    <property type="entry name" value="Ig-like_dom_sf"/>
</dbReference>
<dbReference type="GO" id="GO:0002456">
    <property type="term" value="P:T cell mediated immunity"/>
    <property type="evidence" value="ECO:0000318"/>
    <property type="project" value="GO_Central"/>
</dbReference>
<evidence type="ECO:0000256" key="11">
    <source>
        <dbReference type="ARBA" id="ARBA00023180"/>
    </source>
</evidence>
<evidence type="ECO:0000256" key="5">
    <source>
        <dbReference type="ARBA" id="ARBA00022859"/>
    </source>
</evidence>
<dbReference type="OrthoDB" id="9118873at2759"/>
<dbReference type="GO" id="GO:0045065">
    <property type="term" value="P:cytotoxic T cell differentiation"/>
    <property type="evidence" value="ECO:0000318"/>
    <property type="project" value="GO_Central"/>
</dbReference>
<evidence type="ECO:0000256" key="1">
    <source>
        <dbReference type="ARBA" id="ARBA00004251"/>
    </source>
</evidence>
<dbReference type="RefSeq" id="XP_040556302.1">
    <property type="nucleotide sequence ID" value="XM_040700368.2"/>
</dbReference>
<dbReference type="InterPro" id="IPR015468">
    <property type="entry name" value="CD8_asu"/>
</dbReference>
<reference evidence="17" key="3">
    <citation type="submission" date="2025-09" db="UniProtKB">
        <authorList>
            <consortium name="Ensembl"/>
        </authorList>
    </citation>
    <scope>IDENTIFICATION</scope>
    <source>
        <strain evidence="17">broiler</strain>
    </source>
</reference>
<dbReference type="AlphaFoldDB" id="A0A8V0YSV0"/>
<evidence type="ECO:0000256" key="2">
    <source>
        <dbReference type="ARBA" id="ARBA00022475"/>
    </source>
</evidence>
<keyword evidence="6" id="KW-1133">Transmembrane helix</keyword>
<protein>
    <recommendedName>
        <fullName evidence="16">Ig-like domain-containing protein</fullName>
    </recommendedName>
</protein>
<keyword evidence="7" id="KW-1064">Adaptive immunity</keyword>